<evidence type="ECO:0000313" key="2">
    <source>
        <dbReference type="EMBL" id="MBC8520172.1"/>
    </source>
</evidence>
<dbReference type="Proteomes" id="UP000654401">
    <property type="component" value="Unassembled WGS sequence"/>
</dbReference>
<comment type="caution">
    <text evidence="2">The sequence shown here is derived from an EMBL/GenBank/DDBJ whole genome shotgun (WGS) entry which is preliminary data.</text>
</comment>
<dbReference type="EMBL" id="JACNFK010000034">
    <property type="protein sequence ID" value="MBC8520172.1"/>
    <property type="molecule type" value="Genomic_DNA"/>
</dbReference>
<organism evidence="2 3">
    <name type="scientific">Candidatus Thiopontia autotrophica</name>
    <dbReference type="NCBI Taxonomy" id="2841688"/>
    <lineage>
        <taxon>Bacteria</taxon>
        <taxon>Pseudomonadati</taxon>
        <taxon>Pseudomonadota</taxon>
        <taxon>Gammaproteobacteria</taxon>
        <taxon>Candidatus Thiopontia</taxon>
    </lineage>
</organism>
<feature type="domain" description="Hemerythrin-like" evidence="1">
    <location>
        <begin position="3"/>
        <end position="134"/>
    </location>
</feature>
<evidence type="ECO:0000313" key="3">
    <source>
        <dbReference type="Proteomes" id="UP000654401"/>
    </source>
</evidence>
<dbReference type="Pfam" id="PF01814">
    <property type="entry name" value="Hemerythrin"/>
    <property type="match status" value="1"/>
</dbReference>
<protein>
    <submittedName>
        <fullName evidence="2">Hemerythrin domain-containing protein</fullName>
    </submittedName>
</protein>
<proteinExistence type="predicted"/>
<gene>
    <name evidence="2" type="ORF">H8D24_07180</name>
</gene>
<dbReference type="InterPro" id="IPR012312">
    <property type="entry name" value="Hemerythrin-like"/>
</dbReference>
<name>A0A8J6TXV4_9GAMM</name>
<accession>A0A8J6TXV4</accession>
<sequence>MGIYEELELQHQQINGQIDQFVAQLNSESGFDPVEIIQQLEEFSKLLFAHFTLEDRVFSQMIIDQNCVAGRKSQILESMGDIQRVISVFVSLIRRWWMKDGSEIDREQFRAEVLENLDTIHDCLQSEESDIFAYCESCIREVDLEERLGYRTA</sequence>
<reference evidence="2 3" key="1">
    <citation type="submission" date="2020-08" db="EMBL/GenBank/DDBJ databases">
        <title>Bridging the membrane lipid divide: bacteria of the FCB group superphylum have the potential to synthesize archaeal ether lipids.</title>
        <authorList>
            <person name="Villanueva L."/>
            <person name="Von Meijenfeldt F.A.B."/>
            <person name="Westbye A.B."/>
            <person name="Yadav S."/>
            <person name="Hopmans E.C."/>
            <person name="Dutilh B.E."/>
            <person name="Sinninghe Damste J.S."/>
        </authorList>
    </citation>
    <scope>NUCLEOTIDE SEQUENCE [LARGE SCALE GENOMIC DNA]</scope>
    <source>
        <strain evidence="2">NIOZ-UU100</strain>
    </source>
</reference>
<evidence type="ECO:0000259" key="1">
    <source>
        <dbReference type="Pfam" id="PF01814"/>
    </source>
</evidence>
<dbReference type="AlphaFoldDB" id="A0A8J6TXV4"/>